<proteinExistence type="inferred from homology"/>
<evidence type="ECO:0000313" key="2">
    <source>
        <dbReference type="EMBL" id="QSG07788.1"/>
    </source>
</evidence>
<dbReference type="NCBIfam" id="TIGR01548">
    <property type="entry name" value="HAD-SF-IA-hyp1"/>
    <property type="match status" value="1"/>
</dbReference>
<sequence length="296" mass="32191">MYADTLVLDVDGVLVDVAGSYRRAIVESVERVYGETIAQPAIQQFKDAGGFNNDWELTDAVALYVLAGREGFPLSIETFTDRIAASGGGLAAARSVVDDELDPAQRERALDAWDRDRLRDVFQQLYLGSELYREIEGGSPELHTRGYIHDEPVLLNPEIRDELTDRFAIGILTGRPAAEADIALERVGLDVPDAHRFTMDDWAASKPDPTALVTLADRLGGTEIAFVGDTLDDIRTAENAARVDPDRTYRGIGVLTGGLDGDAGREKFERAGASAVVESVDDLPELLESIEETPAD</sequence>
<dbReference type="Pfam" id="PF00702">
    <property type="entry name" value="Hydrolase"/>
    <property type="match status" value="1"/>
</dbReference>
<dbReference type="AlphaFoldDB" id="A0A897N674"/>
<dbReference type="GO" id="GO:0008967">
    <property type="term" value="F:phosphoglycolate phosphatase activity"/>
    <property type="evidence" value="ECO:0007669"/>
    <property type="project" value="TreeGrafter"/>
</dbReference>
<accession>A0A897N674</accession>
<comment type="similarity">
    <text evidence="1">Belongs to the HAD-like hydrolase superfamily.</text>
</comment>
<dbReference type="Proteomes" id="UP000662973">
    <property type="component" value="Chromosome"/>
</dbReference>
<dbReference type="KEGG" id="hds:HSR122_0377"/>
<dbReference type="GO" id="GO:0006281">
    <property type="term" value="P:DNA repair"/>
    <property type="evidence" value="ECO:0007669"/>
    <property type="project" value="TreeGrafter"/>
</dbReference>
<dbReference type="InterPro" id="IPR006438">
    <property type="entry name" value="HAD-SF_TIGR01548"/>
</dbReference>
<keyword evidence="2" id="KW-0378">Hydrolase</keyword>
<dbReference type="SFLD" id="SFLDG01129">
    <property type="entry name" value="C1.5:_HAD__Beta-PGM__Phosphata"/>
    <property type="match status" value="1"/>
</dbReference>
<dbReference type="InterPro" id="IPR036412">
    <property type="entry name" value="HAD-like_sf"/>
</dbReference>
<dbReference type="NCBIfam" id="TIGR01549">
    <property type="entry name" value="HAD-SF-IA-v1"/>
    <property type="match status" value="1"/>
</dbReference>
<evidence type="ECO:0000256" key="1">
    <source>
        <dbReference type="ARBA" id="ARBA00007958"/>
    </source>
</evidence>
<name>A0A897N674_9EURY</name>
<gene>
    <name evidence="2" type="primary">gph</name>
    <name evidence="2" type="ORF">HSR122_0377</name>
</gene>
<reference evidence="2 3" key="1">
    <citation type="submission" date="2020-11" db="EMBL/GenBank/DDBJ databases">
        <title>Carbohydrate-dependent, anaerobic sulfur respiration: A novel catabolism in halophilic archaea.</title>
        <authorList>
            <person name="Sorokin D.Y."/>
            <person name="Messina E."/>
            <person name="Smedile F."/>
            <person name="La Cono V."/>
            <person name="Hallsworth J.E."/>
            <person name="Yakimov M.M."/>
        </authorList>
    </citation>
    <scope>NUCLEOTIDE SEQUENCE [LARGE SCALE GENOMIC DNA]</scope>
    <source>
        <strain evidence="2 3">HSR12-2</strain>
    </source>
</reference>
<dbReference type="GeneID" id="68851048"/>
<dbReference type="SFLD" id="SFLDS00003">
    <property type="entry name" value="Haloacid_Dehalogenase"/>
    <property type="match status" value="1"/>
</dbReference>
<dbReference type="SUPFAM" id="SSF56784">
    <property type="entry name" value="HAD-like"/>
    <property type="match status" value="1"/>
</dbReference>
<dbReference type="InterPro" id="IPR050155">
    <property type="entry name" value="HAD-like_hydrolase_sf"/>
</dbReference>
<dbReference type="EMBL" id="CP064788">
    <property type="protein sequence ID" value="QSG07788.1"/>
    <property type="molecule type" value="Genomic_DNA"/>
</dbReference>
<keyword evidence="3" id="KW-1185">Reference proteome</keyword>
<dbReference type="Gene3D" id="3.40.50.1000">
    <property type="entry name" value="HAD superfamily/HAD-like"/>
    <property type="match status" value="1"/>
</dbReference>
<dbReference type="PANTHER" id="PTHR43434:SF1">
    <property type="entry name" value="PHOSPHOGLYCOLATE PHOSPHATASE"/>
    <property type="match status" value="1"/>
</dbReference>
<dbReference type="PANTHER" id="PTHR43434">
    <property type="entry name" value="PHOSPHOGLYCOLATE PHOSPHATASE"/>
    <property type="match status" value="1"/>
</dbReference>
<dbReference type="InterPro" id="IPR023214">
    <property type="entry name" value="HAD_sf"/>
</dbReference>
<dbReference type="RefSeq" id="WP_229110979.1">
    <property type="nucleotide sequence ID" value="NZ_CP064788.1"/>
</dbReference>
<organism evidence="2 3">
    <name type="scientific">Halapricum desulfuricans</name>
    <dbReference type="NCBI Taxonomy" id="2841257"/>
    <lineage>
        <taxon>Archaea</taxon>
        <taxon>Methanobacteriati</taxon>
        <taxon>Methanobacteriota</taxon>
        <taxon>Stenosarchaea group</taxon>
        <taxon>Halobacteria</taxon>
        <taxon>Halobacteriales</taxon>
        <taxon>Haloarculaceae</taxon>
        <taxon>Halapricum</taxon>
    </lineage>
</organism>
<dbReference type="CDD" id="cd01427">
    <property type="entry name" value="HAD_like"/>
    <property type="match status" value="1"/>
</dbReference>
<dbReference type="InterPro" id="IPR006439">
    <property type="entry name" value="HAD-SF_hydro_IA"/>
</dbReference>
<evidence type="ECO:0000313" key="3">
    <source>
        <dbReference type="Proteomes" id="UP000662973"/>
    </source>
</evidence>
<protein>
    <submittedName>
        <fullName evidence="2">HAD superfamily hydrolase</fullName>
    </submittedName>
</protein>